<sequence>MDVLDVKEICSTSEGSDSAGSDLSDEETAGPAMRQKNEVVQNTVSFDDEEKKRAGKRQKDETENTKGDWLSEEKTKRQQLDTDGELDTSGIKTEPESDSE</sequence>
<name>A0A183DUT9_9BILA</name>
<feature type="region of interest" description="Disordered" evidence="1">
    <location>
        <begin position="1"/>
        <end position="100"/>
    </location>
</feature>
<dbReference type="WBParaSite" id="GPUH_0001249401-mRNA-1">
    <property type="protein sequence ID" value="GPUH_0001249401-mRNA-1"/>
    <property type="gene ID" value="GPUH_0001249401"/>
</dbReference>
<protein>
    <submittedName>
        <fullName evidence="4">Cilia- and flagella-associated protein 251-like</fullName>
    </submittedName>
</protein>
<evidence type="ECO:0000313" key="3">
    <source>
        <dbReference type="Proteomes" id="UP000271098"/>
    </source>
</evidence>
<feature type="compositionally biased region" description="Polar residues" evidence="1">
    <location>
        <begin position="10"/>
        <end position="21"/>
    </location>
</feature>
<organism evidence="4">
    <name type="scientific">Gongylonema pulchrum</name>
    <dbReference type="NCBI Taxonomy" id="637853"/>
    <lineage>
        <taxon>Eukaryota</taxon>
        <taxon>Metazoa</taxon>
        <taxon>Ecdysozoa</taxon>
        <taxon>Nematoda</taxon>
        <taxon>Chromadorea</taxon>
        <taxon>Rhabditida</taxon>
        <taxon>Spirurina</taxon>
        <taxon>Spiruromorpha</taxon>
        <taxon>Spiruroidea</taxon>
        <taxon>Gongylonematidae</taxon>
        <taxon>Gongylonema</taxon>
    </lineage>
</organism>
<evidence type="ECO:0000256" key="1">
    <source>
        <dbReference type="SAM" id="MobiDB-lite"/>
    </source>
</evidence>
<evidence type="ECO:0000313" key="4">
    <source>
        <dbReference type="WBParaSite" id="GPUH_0001249401-mRNA-1"/>
    </source>
</evidence>
<dbReference type="OrthoDB" id="20949at2759"/>
<evidence type="ECO:0000313" key="2">
    <source>
        <dbReference type="EMBL" id="VDN20525.1"/>
    </source>
</evidence>
<proteinExistence type="predicted"/>
<feature type="compositionally biased region" description="Basic and acidic residues" evidence="1">
    <location>
        <begin position="49"/>
        <end position="80"/>
    </location>
</feature>
<dbReference type="AlphaFoldDB" id="A0A183DUT9"/>
<accession>A0A183DUT9</accession>
<dbReference type="Proteomes" id="UP000271098">
    <property type="component" value="Unassembled WGS sequence"/>
</dbReference>
<reference evidence="2 3" key="2">
    <citation type="submission" date="2018-11" db="EMBL/GenBank/DDBJ databases">
        <authorList>
            <consortium name="Pathogen Informatics"/>
        </authorList>
    </citation>
    <scope>NUCLEOTIDE SEQUENCE [LARGE SCALE GENOMIC DNA]</scope>
</reference>
<dbReference type="EMBL" id="UYRT01079345">
    <property type="protein sequence ID" value="VDN20525.1"/>
    <property type="molecule type" value="Genomic_DNA"/>
</dbReference>
<keyword evidence="3" id="KW-1185">Reference proteome</keyword>
<gene>
    <name evidence="2" type="ORF">GPUH_LOCUS12480</name>
</gene>
<reference evidence="4" key="1">
    <citation type="submission" date="2016-06" db="UniProtKB">
        <authorList>
            <consortium name="WormBaseParasite"/>
        </authorList>
    </citation>
    <scope>IDENTIFICATION</scope>
</reference>